<dbReference type="EMBL" id="JAJEQE010000060">
    <property type="protein sequence ID" value="MCC2150189.1"/>
    <property type="molecule type" value="Genomic_DNA"/>
</dbReference>
<sequence length="312" mass="34880">MQTKYFKNMFQNISQGVMYSTGVADSETKNSWVACYICAGENEESLEFKAEKAFAGCKDEVRLVAVGDGSEATIHQLMEFVKKNRVEQVILPGNHEKVAKELQSAGVKRVVEMKPGSSLYDEKDFWQFKIHCYGTDEGCFLVMFAGDKGIDWKTMDCLMSVRIFDKAKCGSPQIDMENLVCCARCGLYNDFDVCKGHNQNTGKGYTAGAMLLGNISLKKYSEAIKRDFSEVRDQIRYISITGNMKQADGELSTWIGESRTELNHYYILPSGCADTGDFITKILSESGRNRVYLTGEKCGVCGSGFFISRKLD</sequence>
<accession>A0ABS8EZ15</accession>
<proteinExistence type="predicted"/>
<dbReference type="Proteomes" id="UP001299235">
    <property type="component" value="Unassembled WGS sequence"/>
</dbReference>
<keyword evidence="2" id="KW-1185">Reference proteome</keyword>
<dbReference type="RefSeq" id="WP_248835997.1">
    <property type="nucleotide sequence ID" value="NZ_JAJEQE010000060.1"/>
</dbReference>
<protein>
    <submittedName>
        <fullName evidence="1">Uncharacterized protein</fullName>
    </submittedName>
</protein>
<gene>
    <name evidence="1" type="ORF">LKD42_13235</name>
</gene>
<organism evidence="1 2">
    <name type="scientific">Hominisplanchenecus faecis</name>
    <dbReference type="NCBI Taxonomy" id="2885351"/>
    <lineage>
        <taxon>Bacteria</taxon>
        <taxon>Bacillati</taxon>
        <taxon>Bacillota</taxon>
        <taxon>Clostridia</taxon>
        <taxon>Lachnospirales</taxon>
        <taxon>Lachnospiraceae</taxon>
        <taxon>Hominisplanchenecus</taxon>
    </lineage>
</organism>
<evidence type="ECO:0000313" key="2">
    <source>
        <dbReference type="Proteomes" id="UP001299235"/>
    </source>
</evidence>
<reference evidence="1 2" key="1">
    <citation type="submission" date="2021-10" db="EMBL/GenBank/DDBJ databases">
        <title>Anaerobic single-cell dispensing facilitates the cultivation of human gut bacteria.</title>
        <authorList>
            <person name="Afrizal A."/>
        </authorList>
    </citation>
    <scope>NUCLEOTIDE SEQUENCE [LARGE SCALE GENOMIC DNA]</scope>
    <source>
        <strain evidence="1 2">CLA-AA-H246</strain>
    </source>
</reference>
<evidence type="ECO:0000313" key="1">
    <source>
        <dbReference type="EMBL" id="MCC2150189.1"/>
    </source>
</evidence>
<comment type="caution">
    <text evidence="1">The sequence shown here is derived from an EMBL/GenBank/DDBJ whole genome shotgun (WGS) entry which is preliminary data.</text>
</comment>
<name>A0ABS8EZ15_9FIRM</name>